<evidence type="ECO:0000256" key="2">
    <source>
        <dbReference type="ARBA" id="ARBA00023015"/>
    </source>
</evidence>
<evidence type="ECO:0000259" key="7">
    <source>
        <dbReference type="PROSITE" id="PS51032"/>
    </source>
</evidence>
<accession>A0A6J1FNB7</accession>
<dbReference type="SUPFAM" id="SSF54171">
    <property type="entry name" value="DNA-binding domain"/>
    <property type="match status" value="1"/>
</dbReference>
<dbReference type="GO" id="GO:0003677">
    <property type="term" value="F:DNA binding"/>
    <property type="evidence" value="ECO:0007669"/>
    <property type="project" value="UniProtKB-KW"/>
</dbReference>
<dbReference type="InterPro" id="IPR001471">
    <property type="entry name" value="AP2/ERF_dom"/>
</dbReference>
<dbReference type="RefSeq" id="XP_022939650.1">
    <property type="nucleotide sequence ID" value="XM_023083882.1"/>
</dbReference>
<dbReference type="CDD" id="cd00018">
    <property type="entry name" value="AP2"/>
    <property type="match status" value="1"/>
</dbReference>
<reference evidence="9" key="1">
    <citation type="submission" date="2025-08" db="UniProtKB">
        <authorList>
            <consortium name="RefSeq"/>
        </authorList>
    </citation>
    <scope>IDENTIFICATION</scope>
    <source>
        <tissue evidence="9">Young leaves</tissue>
    </source>
</reference>
<gene>
    <name evidence="9" type="primary">LOC111445481</name>
</gene>
<dbReference type="PANTHER" id="PTHR31194">
    <property type="entry name" value="SHN SHINE , DNA BINDING / TRANSCRIPTION FACTOR"/>
    <property type="match status" value="1"/>
</dbReference>
<dbReference type="GeneID" id="111445481"/>
<keyword evidence="2" id="KW-0805">Transcription regulation</keyword>
<feature type="compositionally biased region" description="Polar residues" evidence="6">
    <location>
        <begin position="113"/>
        <end position="125"/>
    </location>
</feature>
<evidence type="ECO:0000256" key="5">
    <source>
        <dbReference type="ARBA" id="ARBA00023242"/>
    </source>
</evidence>
<dbReference type="GO" id="GO:0005634">
    <property type="term" value="C:nucleus"/>
    <property type="evidence" value="ECO:0007669"/>
    <property type="project" value="UniProtKB-SubCell"/>
</dbReference>
<feature type="domain" description="AP2/ERF" evidence="7">
    <location>
        <begin position="125"/>
        <end position="185"/>
    </location>
</feature>
<evidence type="ECO:0000256" key="4">
    <source>
        <dbReference type="ARBA" id="ARBA00023163"/>
    </source>
</evidence>
<dbReference type="PRINTS" id="PR00367">
    <property type="entry name" value="ETHRSPELEMNT"/>
</dbReference>
<dbReference type="InterPro" id="IPR016177">
    <property type="entry name" value="DNA-bd_dom_sf"/>
</dbReference>
<dbReference type="InterPro" id="IPR050913">
    <property type="entry name" value="AP2/ERF_ERF"/>
</dbReference>
<dbReference type="GO" id="GO:0003700">
    <property type="term" value="F:DNA-binding transcription factor activity"/>
    <property type="evidence" value="ECO:0007669"/>
    <property type="project" value="InterPro"/>
</dbReference>
<sequence length="318" mass="35438">MPEPRVLQLTNQKSFGKKSKSRPQEPKMTRKIRVICNDPDATDSSSSEDEGEIGTKSLKLKRIVREIHLPLFPFQSSKSMDVTTSTQSSSQDSNNGSKNPELKRKRGLGSKTMPKTLSTRRSASQYRGVRQRKWGKWAAEIRDPFKGARIWLGTYNTAEEASQAYESKRLEFENAMAAAPKTNVIISSSSSSSDENEEESGTAISQTSPAAIVEMETSSSVLIKEEEVIDTSLMNELQIPNLGFVDEDFEINLGLPELDPFFMNDIGLLFDDFSGMDDLQIYGLDEDEPSCLPDCDFNDFGNDEISCWVDEALNVPCS</sequence>
<dbReference type="PROSITE" id="PS51032">
    <property type="entry name" value="AP2_ERF"/>
    <property type="match status" value="1"/>
</dbReference>
<feature type="region of interest" description="Disordered" evidence="6">
    <location>
        <begin position="187"/>
        <end position="209"/>
    </location>
</feature>
<feature type="region of interest" description="Disordered" evidence="6">
    <location>
        <begin position="1"/>
        <end position="57"/>
    </location>
</feature>
<proteinExistence type="predicted"/>
<keyword evidence="3" id="KW-0238">DNA-binding</keyword>
<keyword evidence="8" id="KW-1185">Reference proteome</keyword>
<dbReference type="Pfam" id="PF00847">
    <property type="entry name" value="AP2"/>
    <property type="match status" value="1"/>
</dbReference>
<dbReference type="Proteomes" id="UP000504609">
    <property type="component" value="Unplaced"/>
</dbReference>
<organism evidence="8 9">
    <name type="scientific">Cucurbita moschata</name>
    <name type="common">Winter crookneck squash</name>
    <name type="synonym">Cucurbita pepo var. moschata</name>
    <dbReference type="NCBI Taxonomy" id="3662"/>
    <lineage>
        <taxon>Eukaryota</taxon>
        <taxon>Viridiplantae</taxon>
        <taxon>Streptophyta</taxon>
        <taxon>Embryophyta</taxon>
        <taxon>Tracheophyta</taxon>
        <taxon>Spermatophyta</taxon>
        <taxon>Magnoliopsida</taxon>
        <taxon>eudicotyledons</taxon>
        <taxon>Gunneridae</taxon>
        <taxon>Pentapetalae</taxon>
        <taxon>rosids</taxon>
        <taxon>fabids</taxon>
        <taxon>Cucurbitales</taxon>
        <taxon>Cucurbitaceae</taxon>
        <taxon>Cucurbiteae</taxon>
        <taxon>Cucurbita</taxon>
    </lineage>
</organism>
<evidence type="ECO:0000256" key="3">
    <source>
        <dbReference type="ARBA" id="ARBA00023125"/>
    </source>
</evidence>
<dbReference type="Gene3D" id="3.30.730.10">
    <property type="entry name" value="AP2/ERF domain"/>
    <property type="match status" value="1"/>
</dbReference>
<evidence type="ECO:0000256" key="6">
    <source>
        <dbReference type="SAM" id="MobiDB-lite"/>
    </source>
</evidence>
<dbReference type="InterPro" id="IPR036955">
    <property type="entry name" value="AP2/ERF_dom_sf"/>
</dbReference>
<evidence type="ECO:0000313" key="8">
    <source>
        <dbReference type="Proteomes" id="UP000504609"/>
    </source>
</evidence>
<keyword evidence="5" id="KW-0539">Nucleus</keyword>
<evidence type="ECO:0000313" key="9">
    <source>
        <dbReference type="RefSeq" id="XP_022939650.1"/>
    </source>
</evidence>
<feature type="compositionally biased region" description="Low complexity" evidence="6">
    <location>
        <begin position="79"/>
        <end position="97"/>
    </location>
</feature>
<comment type="subcellular location">
    <subcellularLocation>
        <location evidence="1">Nucleus</location>
    </subcellularLocation>
</comment>
<name>A0A6J1FNB7_CUCMO</name>
<dbReference type="SMART" id="SM00380">
    <property type="entry name" value="AP2"/>
    <property type="match status" value="1"/>
</dbReference>
<evidence type="ECO:0000256" key="1">
    <source>
        <dbReference type="ARBA" id="ARBA00004123"/>
    </source>
</evidence>
<keyword evidence="4" id="KW-0804">Transcription</keyword>
<dbReference type="KEGG" id="cmos:111445481"/>
<feature type="region of interest" description="Disordered" evidence="6">
    <location>
        <begin position="78"/>
        <end position="127"/>
    </location>
</feature>
<dbReference type="PANTHER" id="PTHR31194:SF62">
    <property type="entry name" value="ETHYLENE-RESPONSIVE TRANSCRIPTION FACTOR ERF118"/>
    <property type="match status" value="1"/>
</dbReference>
<protein>
    <submittedName>
        <fullName evidence="9">Ethylene-responsive transcription factor ERF118-like</fullName>
    </submittedName>
</protein>
<dbReference type="AlphaFoldDB" id="A0A6J1FNB7"/>